<keyword evidence="1" id="KW-0597">Phosphoprotein</keyword>
<dbReference type="SMART" id="SM00448">
    <property type="entry name" value="REC"/>
    <property type="match status" value="1"/>
</dbReference>
<dbReference type="RefSeq" id="WP_025075688.1">
    <property type="nucleotide sequence ID" value="NZ_FQVD01000016.1"/>
</dbReference>
<accession>A0A1M5AN15</accession>
<dbReference type="AlphaFoldDB" id="A0A1M5AN15"/>
<keyword evidence="5" id="KW-1185">Reference proteome</keyword>
<dbReference type="PANTHER" id="PTHR37299">
    <property type="entry name" value="TRANSCRIPTIONAL REGULATOR-RELATED"/>
    <property type="match status" value="1"/>
</dbReference>
<feature type="modified residue" description="4-aspartylphosphate" evidence="1">
    <location>
        <position position="55"/>
    </location>
</feature>
<evidence type="ECO:0000313" key="5">
    <source>
        <dbReference type="Proteomes" id="UP000184436"/>
    </source>
</evidence>
<evidence type="ECO:0000256" key="1">
    <source>
        <dbReference type="PROSITE-ProRule" id="PRU00169"/>
    </source>
</evidence>
<dbReference type="Pfam" id="PF00072">
    <property type="entry name" value="Response_reg"/>
    <property type="match status" value="1"/>
</dbReference>
<dbReference type="PANTHER" id="PTHR37299:SF1">
    <property type="entry name" value="STAGE 0 SPORULATION PROTEIN A HOMOLOG"/>
    <property type="match status" value="1"/>
</dbReference>
<dbReference type="STRING" id="871325.SAMN05444349_1163"/>
<dbReference type="SUPFAM" id="SSF52172">
    <property type="entry name" value="CheY-like"/>
    <property type="match status" value="1"/>
</dbReference>
<dbReference type="InterPro" id="IPR001789">
    <property type="entry name" value="Sig_transdc_resp-reg_receiver"/>
</dbReference>
<dbReference type="InterPro" id="IPR011006">
    <property type="entry name" value="CheY-like_superfamily"/>
</dbReference>
<reference evidence="4 5" key="1">
    <citation type="submission" date="2016-11" db="EMBL/GenBank/DDBJ databases">
        <authorList>
            <person name="Jaros S."/>
            <person name="Januszkiewicz K."/>
            <person name="Wedrychowicz H."/>
        </authorList>
    </citation>
    <scope>NUCLEOTIDE SEQUENCE [LARGE SCALE GENOMIC DNA]</scope>
    <source>
        <strain evidence="4 5">DSM 26883</strain>
    </source>
</reference>
<dbReference type="GO" id="GO:0000156">
    <property type="term" value="F:phosphorelay response regulator activity"/>
    <property type="evidence" value="ECO:0007669"/>
    <property type="project" value="InterPro"/>
</dbReference>
<proteinExistence type="predicted"/>
<dbReference type="PROSITE" id="PS50110">
    <property type="entry name" value="RESPONSE_REGULATORY"/>
    <property type="match status" value="1"/>
</dbReference>
<dbReference type="GO" id="GO:0003677">
    <property type="term" value="F:DNA binding"/>
    <property type="evidence" value="ECO:0007669"/>
    <property type="project" value="InterPro"/>
</dbReference>
<sequence>MKTVIIEDEKAAVRNLTSQLNEVKPDVEVIAVLDSIEGTIEWFNSNPMPELVFMDIHLADGSAFEIFEHIHITCPIIFTTAYDEYALRAFKVNSIDYLLKPICKEDVEHAFEKLESLQDSPFKNEDDLQTHDNELLQLIHSLKKQENYKTHFLIPLKGDKLLPVSVDMIQLFYIKDCQVKAVLADGTEHYFPQTLDELTDCLNPTLFFRANRQYLVSREAIKDIDLWFNSRLSINLRYLGNQEKILVSKAKVAEFKEWFSRK</sequence>
<dbReference type="Gene3D" id="2.40.50.1020">
    <property type="entry name" value="LytTr DNA-binding domain"/>
    <property type="match status" value="1"/>
</dbReference>
<name>A0A1M5AN15_9BACE</name>
<evidence type="ECO:0000259" key="3">
    <source>
        <dbReference type="PROSITE" id="PS50930"/>
    </source>
</evidence>
<dbReference type="Proteomes" id="UP000184436">
    <property type="component" value="Unassembled WGS sequence"/>
</dbReference>
<dbReference type="FunFam" id="3.40.50.2300:FF:000361">
    <property type="entry name" value="Two-component system response regulator"/>
    <property type="match status" value="1"/>
</dbReference>
<feature type="domain" description="HTH LytTR-type" evidence="3">
    <location>
        <begin position="154"/>
        <end position="261"/>
    </location>
</feature>
<evidence type="ECO:0000259" key="2">
    <source>
        <dbReference type="PROSITE" id="PS50110"/>
    </source>
</evidence>
<evidence type="ECO:0000313" key="4">
    <source>
        <dbReference type="EMBL" id="SHF31524.1"/>
    </source>
</evidence>
<dbReference type="InterPro" id="IPR046947">
    <property type="entry name" value="LytR-like"/>
</dbReference>
<protein>
    <submittedName>
        <fullName evidence="4">Two component transcriptional regulator, LytTR family</fullName>
    </submittedName>
</protein>
<feature type="domain" description="Response regulatory" evidence="2">
    <location>
        <begin position="2"/>
        <end position="115"/>
    </location>
</feature>
<gene>
    <name evidence="4" type="ORF">SAMN05444349_1163</name>
</gene>
<dbReference type="SMART" id="SM00850">
    <property type="entry name" value="LytTR"/>
    <property type="match status" value="1"/>
</dbReference>
<dbReference type="Pfam" id="PF04397">
    <property type="entry name" value="LytTR"/>
    <property type="match status" value="1"/>
</dbReference>
<dbReference type="InterPro" id="IPR007492">
    <property type="entry name" value="LytTR_DNA-bd_dom"/>
</dbReference>
<dbReference type="OrthoDB" id="1490554at2"/>
<dbReference type="Gene3D" id="3.40.50.2300">
    <property type="match status" value="1"/>
</dbReference>
<dbReference type="PROSITE" id="PS50930">
    <property type="entry name" value="HTH_LYTTR"/>
    <property type="match status" value="1"/>
</dbReference>
<organism evidence="4 5">
    <name type="scientific">Bacteroides faecichinchillae</name>
    <dbReference type="NCBI Taxonomy" id="871325"/>
    <lineage>
        <taxon>Bacteria</taxon>
        <taxon>Pseudomonadati</taxon>
        <taxon>Bacteroidota</taxon>
        <taxon>Bacteroidia</taxon>
        <taxon>Bacteroidales</taxon>
        <taxon>Bacteroidaceae</taxon>
        <taxon>Bacteroides</taxon>
    </lineage>
</organism>
<dbReference type="EMBL" id="FQVD01000016">
    <property type="protein sequence ID" value="SHF31524.1"/>
    <property type="molecule type" value="Genomic_DNA"/>
</dbReference>